<sequence>MANEDRKSYEEELKKEEQKAAEPEKEETPAEDSRNEDINAGAEPEPEEETEKQPENKSQPEEDEALNARYMRLMADFQNYKKRTEKEKSDIYAYANEKIVTQLLEVLDNFERALSHECADEGYAKGMEMIFRQLSDVLEKAGLEEIKALGEDFDPNFHNAVMTEDNADYESGKVTGVMQKGYRLNSKVIRPSMVKVNN</sequence>
<evidence type="ECO:0000256" key="1">
    <source>
        <dbReference type="ARBA" id="ARBA00004496"/>
    </source>
</evidence>
<evidence type="ECO:0000256" key="2">
    <source>
        <dbReference type="ARBA" id="ARBA00009054"/>
    </source>
</evidence>
<dbReference type="EMBL" id="VUMZ01000004">
    <property type="protein sequence ID" value="MST51789.1"/>
    <property type="molecule type" value="Genomic_DNA"/>
</dbReference>
<dbReference type="Proteomes" id="UP000474676">
    <property type="component" value="Unassembled WGS sequence"/>
</dbReference>
<dbReference type="AlphaFoldDB" id="A0A6L5Y510"/>
<proteinExistence type="inferred from homology"/>
<evidence type="ECO:0000256" key="11">
    <source>
        <dbReference type="RuleBase" id="RU000639"/>
    </source>
</evidence>
<dbReference type="InterPro" id="IPR000740">
    <property type="entry name" value="GrpE"/>
</dbReference>
<organism evidence="14 15">
    <name type="scientific">Hornefia butyriciproducens</name>
    <dbReference type="NCBI Taxonomy" id="2652293"/>
    <lineage>
        <taxon>Bacteria</taxon>
        <taxon>Bacillati</taxon>
        <taxon>Bacillota</taxon>
        <taxon>Clostridia</taxon>
        <taxon>Peptostreptococcales</taxon>
        <taxon>Anaerovoracaceae</taxon>
        <taxon>Hornefia</taxon>
    </lineage>
</organism>
<evidence type="ECO:0000256" key="10">
    <source>
        <dbReference type="HAMAP-Rule" id="MF_01151"/>
    </source>
</evidence>
<dbReference type="SUPFAM" id="SSF58014">
    <property type="entry name" value="Coiled-coil domain of nucleotide exchange factor GrpE"/>
    <property type="match status" value="1"/>
</dbReference>
<dbReference type="PANTHER" id="PTHR21237">
    <property type="entry name" value="GRPE PROTEIN"/>
    <property type="match status" value="1"/>
</dbReference>
<keyword evidence="15" id="KW-1185">Reference proteome</keyword>
<dbReference type="FunFam" id="2.30.22.10:FF:000001">
    <property type="entry name" value="Protein GrpE"/>
    <property type="match status" value="1"/>
</dbReference>
<dbReference type="HAMAP" id="MF_01151">
    <property type="entry name" value="GrpE"/>
    <property type="match status" value="1"/>
</dbReference>
<dbReference type="Gene3D" id="3.90.20.20">
    <property type="match status" value="1"/>
</dbReference>
<keyword evidence="5 10" id="KW-0346">Stress response</keyword>
<reference evidence="14 15" key="1">
    <citation type="submission" date="2019-08" db="EMBL/GenBank/DDBJ databases">
        <title>In-depth cultivation of the pig gut microbiome towards novel bacterial diversity and tailored functional studies.</title>
        <authorList>
            <person name="Wylensek D."/>
            <person name="Hitch T.C.A."/>
            <person name="Clavel T."/>
        </authorList>
    </citation>
    <scope>NUCLEOTIDE SEQUENCE [LARGE SCALE GENOMIC DNA]</scope>
    <source>
        <strain evidence="14 15">WCA-MUC-591-APC-3H</strain>
    </source>
</reference>
<dbReference type="RefSeq" id="WP_154574232.1">
    <property type="nucleotide sequence ID" value="NZ_JAXDTB010000016.1"/>
</dbReference>
<dbReference type="GO" id="GO:0000774">
    <property type="term" value="F:adenyl-nucleotide exchange factor activity"/>
    <property type="evidence" value="ECO:0007669"/>
    <property type="project" value="InterPro"/>
</dbReference>
<dbReference type="Gene3D" id="2.30.22.10">
    <property type="entry name" value="Head domain of nucleotide exchange factor GrpE"/>
    <property type="match status" value="1"/>
</dbReference>
<dbReference type="NCBIfam" id="NF010738">
    <property type="entry name" value="PRK14140.1"/>
    <property type="match status" value="1"/>
</dbReference>
<evidence type="ECO:0000256" key="9">
    <source>
        <dbReference type="ARBA" id="ARBA00076414"/>
    </source>
</evidence>
<dbReference type="GeneID" id="303114796"/>
<evidence type="ECO:0000256" key="5">
    <source>
        <dbReference type="ARBA" id="ARBA00023016"/>
    </source>
</evidence>
<evidence type="ECO:0000313" key="15">
    <source>
        <dbReference type="Proteomes" id="UP000474676"/>
    </source>
</evidence>
<dbReference type="CDD" id="cd00446">
    <property type="entry name" value="GrpE"/>
    <property type="match status" value="1"/>
</dbReference>
<accession>A0A6L5Y510</accession>
<dbReference type="PROSITE" id="PS01071">
    <property type="entry name" value="GRPE"/>
    <property type="match status" value="1"/>
</dbReference>
<dbReference type="PRINTS" id="PR00773">
    <property type="entry name" value="GRPEPROTEIN"/>
</dbReference>
<evidence type="ECO:0000256" key="13">
    <source>
        <dbReference type="SAM" id="MobiDB-lite"/>
    </source>
</evidence>
<dbReference type="GO" id="GO:0006457">
    <property type="term" value="P:protein folding"/>
    <property type="evidence" value="ECO:0007669"/>
    <property type="project" value="InterPro"/>
</dbReference>
<dbReference type="GO" id="GO:0005737">
    <property type="term" value="C:cytoplasm"/>
    <property type="evidence" value="ECO:0007669"/>
    <property type="project" value="UniProtKB-SubCell"/>
</dbReference>
<dbReference type="GO" id="GO:0042803">
    <property type="term" value="F:protein homodimerization activity"/>
    <property type="evidence" value="ECO:0007669"/>
    <property type="project" value="InterPro"/>
</dbReference>
<name>A0A6L5Y510_9FIRM</name>
<feature type="region of interest" description="Disordered" evidence="13">
    <location>
        <begin position="1"/>
        <end position="62"/>
    </location>
</feature>
<keyword evidence="4 10" id="KW-0963">Cytoplasm</keyword>
<dbReference type="GO" id="GO:0051087">
    <property type="term" value="F:protein-folding chaperone binding"/>
    <property type="evidence" value="ECO:0007669"/>
    <property type="project" value="InterPro"/>
</dbReference>
<evidence type="ECO:0000256" key="4">
    <source>
        <dbReference type="ARBA" id="ARBA00022490"/>
    </source>
</evidence>
<dbReference type="InterPro" id="IPR009012">
    <property type="entry name" value="GrpE_head"/>
</dbReference>
<gene>
    <name evidence="10 14" type="primary">grpE</name>
    <name evidence="14" type="ORF">FYJ64_05615</name>
</gene>
<evidence type="ECO:0000313" key="14">
    <source>
        <dbReference type="EMBL" id="MST51789.1"/>
    </source>
</evidence>
<comment type="caution">
    <text evidence="14">The sequence shown here is derived from an EMBL/GenBank/DDBJ whole genome shotgun (WGS) entry which is preliminary data.</text>
</comment>
<comment type="function">
    <text evidence="7 10 11">Participates actively in the response to hyperosmotic and heat shock by preventing the aggregation of stress-denatured proteins, in association with DnaK and GrpE. It is the nucleotide exchange factor for DnaK and may function as a thermosensor. Unfolded proteins bind initially to DnaJ; upon interaction with the DnaJ-bound protein, DnaK hydrolyzes its bound ATP, resulting in the formation of a stable complex. GrpE releases ADP from DnaK; ATP binding to DnaK triggers the release of the substrate protein, thus completing the reaction cycle. Several rounds of ATP-dependent interactions between DnaJ, DnaK and GrpE are required for fully efficient folding.</text>
</comment>
<dbReference type="GO" id="GO:0051082">
    <property type="term" value="F:unfolded protein binding"/>
    <property type="evidence" value="ECO:0007669"/>
    <property type="project" value="TreeGrafter"/>
</dbReference>
<evidence type="ECO:0000256" key="6">
    <source>
        <dbReference type="ARBA" id="ARBA00023186"/>
    </source>
</evidence>
<evidence type="ECO:0000256" key="3">
    <source>
        <dbReference type="ARBA" id="ARBA00011738"/>
    </source>
</evidence>
<dbReference type="Pfam" id="PF01025">
    <property type="entry name" value="GrpE"/>
    <property type="match status" value="1"/>
</dbReference>
<feature type="compositionally biased region" description="Basic and acidic residues" evidence="13">
    <location>
        <begin position="1"/>
        <end position="37"/>
    </location>
</feature>
<dbReference type="InterPro" id="IPR013805">
    <property type="entry name" value="GrpE_CC"/>
</dbReference>
<comment type="subcellular location">
    <subcellularLocation>
        <location evidence="1 10">Cytoplasm</location>
    </subcellularLocation>
</comment>
<evidence type="ECO:0000256" key="7">
    <source>
        <dbReference type="ARBA" id="ARBA00053401"/>
    </source>
</evidence>
<dbReference type="PANTHER" id="PTHR21237:SF23">
    <property type="entry name" value="GRPE PROTEIN HOMOLOG, MITOCHONDRIAL"/>
    <property type="match status" value="1"/>
</dbReference>
<feature type="compositionally biased region" description="Basic and acidic residues" evidence="13">
    <location>
        <begin position="51"/>
        <end position="60"/>
    </location>
</feature>
<evidence type="ECO:0000256" key="12">
    <source>
        <dbReference type="RuleBase" id="RU004478"/>
    </source>
</evidence>
<evidence type="ECO:0000256" key="8">
    <source>
        <dbReference type="ARBA" id="ARBA00072274"/>
    </source>
</evidence>
<dbReference type="SUPFAM" id="SSF51064">
    <property type="entry name" value="Head domain of nucleotide exchange factor GrpE"/>
    <property type="match status" value="1"/>
</dbReference>
<keyword evidence="6 10" id="KW-0143">Chaperone</keyword>
<comment type="subunit">
    <text evidence="3 10">Homodimer.</text>
</comment>
<comment type="similarity">
    <text evidence="2 10 12">Belongs to the GrpE family.</text>
</comment>
<protein>
    <recommendedName>
        <fullName evidence="8 10">Protein GrpE</fullName>
    </recommendedName>
    <alternativeName>
        <fullName evidence="9 10">HSP-70 cofactor</fullName>
    </alternativeName>
</protein>